<dbReference type="SUPFAM" id="SSF110111">
    <property type="entry name" value="Ctag/Cox11"/>
    <property type="match status" value="1"/>
</dbReference>
<evidence type="ECO:0000256" key="4">
    <source>
        <dbReference type="ARBA" id="ARBA00022968"/>
    </source>
</evidence>
<evidence type="ECO:0000256" key="3">
    <source>
        <dbReference type="ARBA" id="ARBA00015384"/>
    </source>
</evidence>
<keyword evidence="5" id="KW-0186">Copper</keyword>
<keyword evidence="6" id="KW-0812">Transmembrane</keyword>
<organism evidence="7 8">
    <name type="scientific">Pseudomonas aeruginosa</name>
    <dbReference type="NCBI Taxonomy" id="287"/>
    <lineage>
        <taxon>Bacteria</taxon>
        <taxon>Pseudomonadati</taxon>
        <taxon>Pseudomonadota</taxon>
        <taxon>Gammaproteobacteria</taxon>
        <taxon>Pseudomonadales</taxon>
        <taxon>Pseudomonadaceae</taxon>
        <taxon>Pseudomonas</taxon>
    </lineage>
</organism>
<dbReference type="InterPro" id="IPR023471">
    <property type="entry name" value="CtaG/Cox11_dom_sf"/>
</dbReference>
<dbReference type="InterPro" id="IPR007533">
    <property type="entry name" value="Cyt_c_oxidase_assmbl_CtaG"/>
</dbReference>
<dbReference type="AlphaFoldDB" id="A0A367MET9"/>
<evidence type="ECO:0000256" key="1">
    <source>
        <dbReference type="ARBA" id="ARBA00004382"/>
    </source>
</evidence>
<keyword evidence="6" id="KW-0472">Membrane</keyword>
<keyword evidence="4" id="KW-0735">Signal-anchor</keyword>
<sequence length="123" mass="13309">MSDAKVDTRRLVGRLLLVTVLMFAFGFALVPLYDVMCRALGINGKTAGSAYSGEQQVDVGREVKVQFMTSNNIDMVWEFRSAGDQLVVHPGAVNQMVFYARNPSDKPMTAQAIPSIAPAEAAA</sequence>
<evidence type="ECO:0000256" key="5">
    <source>
        <dbReference type="ARBA" id="ARBA00023008"/>
    </source>
</evidence>
<dbReference type="Proteomes" id="UP000253594">
    <property type="component" value="Unassembled WGS sequence"/>
</dbReference>
<name>A0A367MET9_PSEAI</name>
<comment type="similarity">
    <text evidence="2">Belongs to the COX11/CtaG family.</text>
</comment>
<feature type="transmembrane region" description="Helical" evidence="6">
    <location>
        <begin position="12"/>
        <end position="33"/>
    </location>
</feature>
<evidence type="ECO:0000313" key="8">
    <source>
        <dbReference type="Proteomes" id="UP000253594"/>
    </source>
</evidence>
<evidence type="ECO:0000313" key="7">
    <source>
        <dbReference type="EMBL" id="RCI76037.1"/>
    </source>
</evidence>
<proteinExistence type="inferred from homology"/>
<keyword evidence="6" id="KW-1133">Transmembrane helix</keyword>
<reference evidence="7 8" key="1">
    <citation type="submission" date="2018-07" db="EMBL/GenBank/DDBJ databases">
        <title>Mechanisms of high-level aminoglycoside resistance among Gram-negative pathogens in Brazil.</title>
        <authorList>
            <person name="Ballaben A.S."/>
            <person name="Darini A.L.C."/>
            <person name="Doi Y."/>
        </authorList>
    </citation>
    <scope>NUCLEOTIDE SEQUENCE [LARGE SCALE GENOMIC DNA]</scope>
    <source>
        <strain evidence="7 8">B2-305</strain>
    </source>
</reference>
<evidence type="ECO:0000256" key="2">
    <source>
        <dbReference type="ARBA" id="ARBA00009620"/>
    </source>
</evidence>
<gene>
    <name evidence="7" type="ORF">DT376_04470</name>
</gene>
<dbReference type="Pfam" id="PF04442">
    <property type="entry name" value="CtaG_Cox11"/>
    <property type="match status" value="1"/>
</dbReference>
<dbReference type="GO" id="GO:0005886">
    <property type="term" value="C:plasma membrane"/>
    <property type="evidence" value="ECO:0007669"/>
    <property type="project" value="UniProtKB-SubCell"/>
</dbReference>
<protein>
    <recommendedName>
        <fullName evidence="3">Cytochrome c oxidase assembly protein CtaG</fullName>
    </recommendedName>
</protein>
<dbReference type="Gene3D" id="2.60.370.10">
    <property type="entry name" value="Ctag/Cox11"/>
    <property type="match status" value="1"/>
</dbReference>
<dbReference type="GO" id="GO:0005507">
    <property type="term" value="F:copper ion binding"/>
    <property type="evidence" value="ECO:0007669"/>
    <property type="project" value="InterPro"/>
</dbReference>
<feature type="non-terminal residue" evidence="7">
    <location>
        <position position="123"/>
    </location>
</feature>
<comment type="caution">
    <text evidence="7">The sequence shown here is derived from an EMBL/GenBank/DDBJ whole genome shotgun (WGS) entry which is preliminary data.</text>
</comment>
<evidence type="ECO:0000256" key="6">
    <source>
        <dbReference type="SAM" id="Phobius"/>
    </source>
</evidence>
<accession>A0A367MET9</accession>
<comment type="subcellular location">
    <subcellularLocation>
        <location evidence="1">Cell inner membrane</location>
        <topology evidence="1">Single-pass type II membrane protein</topology>
        <orientation evidence="1">Periplasmic side</orientation>
    </subcellularLocation>
</comment>
<dbReference type="EMBL" id="QORE01000084">
    <property type="protein sequence ID" value="RCI76037.1"/>
    <property type="molecule type" value="Genomic_DNA"/>
</dbReference>